<comment type="similarity">
    <text evidence="1">Belongs to the peptidase M28 family. M28B subfamily.</text>
</comment>
<reference evidence="7 8" key="1">
    <citation type="submission" date="2016-03" db="EMBL/GenBank/DDBJ databases">
        <title>Whole genome sequencing of Grifola frondosa 9006-11.</title>
        <authorList>
            <person name="Min B."/>
            <person name="Park H."/>
            <person name="Kim J.-G."/>
            <person name="Cho H."/>
            <person name="Oh Y.-L."/>
            <person name="Kong W.-S."/>
            <person name="Choi I.-G."/>
        </authorList>
    </citation>
    <scope>NUCLEOTIDE SEQUENCE [LARGE SCALE GENOMIC DNA]</scope>
    <source>
        <strain evidence="7 8">9006-11</strain>
    </source>
</reference>
<accession>A0A1C7MII0</accession>
<dbReference type="CDD" id="cd02121">
    <property type="entry name" value="PA_GCPII_like"/>
    <property type="match status" value="1"/>
</dbReference>
<dbReference type="InterPro" id="IPR007365">
    <property type="entry name" value="TFR-like_dimer_dom"/>
</dbReference>
<dbReference type="SUPFAM" id="SSF47672">
    <property type="entry name" value="Transferrin receptor-like dimerisation domain"/>
    <property type="match status" value="1"/>
</dbReference>
<dbReference type="InterPro" id="IPR039373">
    <property type="entry name" value="Peptidase_M28B"/>
</dbReference>
<dbReference type="Pfam" id="PF04253">
    <property type="entry name" value="TFR_dimer"/>
    <property type="match status" value="1"/>
</dbReference>
<dbReference type="SUPFAM" id="SSF52025">
    <property type="entry name" value="PA domain"/>
    <property type="match status" value="1"/>
</dbReference>
<feature type="compositionally biased region" description="Low complexity" evidence="3">
    <location>
        <begin position="733"/>
        <end position="745"/>
    </location>
</feature>
<dbReference type="Gene3D" id="3.40.630.10">
    <property type="entry name" value="Zn peptidases"/>
    <property type="match status" value="1"/>
</dbReference>
<keyword evidence="7" id="KW-0645">Protease</keyword>
<dbReference type="EMBL" id="LUGG01000003">
    <property type="protein sequence ID" value="OBZ76652.1"/>
    <property type="molecule type" value="Genomic_DNA"/>
</dbReference>
<dbReference type="InterPro" id="IPR036757">
    <property type="entry name" value="TFR-like_dimer_dom_sf"/>
</dbReference>
<protein>
    <submittedName>
        <fullName evidence="7">Glutamate carboxypeptidase 2</fullName>
    </submittedName>
</protein>
<organism evidence="7 8">
    <name type="scientific">Grifola frondosa</name>
    <name type="common">Maitake</name>
    <name type="synonym">Polyporus frondosus</name>
    <dbReference type="NCBI Taxonomy" id="5627"/>
    <lineage>
        <taxon>Eukaryota</taxon>
        <taxon>Fungi</taxon>
        <taxon>Dikarya</taxon>
        <taxon>Basidiomycota</taxon>
        <taxon>Agaricomycotina</taxon>
        <taxon>Agaricomycetes</taxon>
        <taxon>Polyporales</taxon>
        <taxon>Grifolaceae</taxon>
        <taxon>Grifola</taxon>
    </lineage>
</organism>
<dbReference type="OrthoDB" id="5841748at2759"/>
<dbReference type="Pfam" id="PF04389">
    <property type="entry name" value="Peptidase_M28"/>
    <property type="match status" value="1"/>
</dbReference>
<evidence type="ECO:0000313" key="7">
    <source>
        <dbReference type="EMBL" id="OBZ76652.1"/>
    </source>
</evidence>
<dbReference type="Pfam" id="PF02225">
    <property type="entry name" value="PA"/>
    <property type="match status" value="1"/>
</dbReference>
<dbReference type="SUPFAM" id="SSF53187">
    <property type="entry name" value="Zn-dependent exopeptidases"/>
    <property type="match status" value="1"/>
</dbReference>
<dbReference type="STRING" id="5627.A0A1C7MII0"/>
<dbReference type="AlphaFoldDB" id="A0A1C7MII0"/>
<evidence type="ECO:0000313" key="8">
    <source>
        <dbReference type="Proteomes" id="UP000092993"/>
    </source>
</evidence>
<evidence type="ECO:0000256" key="2">
    <source>
        <dbReference type="SAM" id="Coils"/>
    </source>
</evidence>
<evidence type="ECO:0000256" key="3">
    <source>
        <dbReference type="SAM" id="MobiDB-lite"/>
    </source>
</evidence>
<feature type="coiled-coil region" evidence="2">
    <location>
        <begin position="693"/>
        <end position="720"/>
    </location>
</feature>
<proteinExistence type="inferred from homology"/>
<dbReference type="Gene3D" id="1.20.930.40">
    <property type="entry name" value="Transferrin receptor-like, dimerisation domain"/>
    <property type="match status" value="1"/>
</dbReference>
<dbReference type="InterPro" id="IPR003137">
    <property type="entry name" value="PA_domain"/>
</dbReference>
<feature type="region of interest" description="Disordered" evidence="3">
    <location>
        <begin position="725"/>
        <end position="745"/>
    </location>
</feature>
<dbReference type="OMA" id="RNGMIAR"/>
<dbReference type="PANTHER" id="PTHR10404">
    <property type="entry name" value="N-ACETYLATED-ALPHA-LINKED ACIDIC DIPEPTIDASE"/>
    <property type="match status" value="1"/>
</dbReference>
<comment type="caution">
    <text evidence="7">The sequence shown here is derived from an EMBL/GenBank/DDBJ whole genome shotgun (WGS) entry which is preliminary data.</text>
</comment>
<keyword evidence="7" id="KW-0121">Carboxypeptidase</keyword>
<sequence length="831" mass="90693">MFGSASNDNSDLDSTTIAQVAASKRRQVTCYRIGQRSSYHEVLRRRSTASYQTRRRRWPGSDPKTMDEVPRMDFVAVCALYYLNTWAIVGHVHRPELSRTTSWALDAFAHSKGRIMGEKAEQLYLSTPDPESALATSRTYATHPHLAGSTEDFSDAKDILAVFQENFGIHPPSEAPIFAAGSAASRGATLGVNRLTKPAAWIDIYYPVLNTPLDRSLSILNDDGTETWTADLVEDGDPADPEAAKYRDYVPTFHGLSHDGDVEGQLIYANYGRKEDFDEILAADGNFTGKIVLVRYYGEGFRGLKVSGAEDLGALGVLIYSDPRDDGSVTISNGYAPYPEGPARNPTSVQRGSVQYLSIYPGDPTTPGAPAYPNATRTEGKNIPYIPSLPISWANAQRLLEEIAQGGLGESQILDGRTSARKVRLVNHVDTKVTPIWNTMAAIPGHIKNETVVIGCHRDAWVMGAADPTSGTVSLHEVIRGFGALLKSGWRPLRNVVFASWDAEEYPPPSSSLSSAAELISCIDVSVAGSRWHSGASPSLAHLIRQAALEVPHPTAVGKSLWDAREDAGPFLGPADSEFLASYELERTHASDVGIYPLGSGSDYTPFLQRLGVASMDQGFSEWQELYADPGFYRHVAVAKHLGLVALRVADAIILPLNTTQYALELDYYLDKVESIASELFVPADFSALRRSIAHLQTASKDLDAEKAKAEAKFRKLLKKLPHRRESCRARKSSSQGGFESSSRSYTCAGRGAVNAKLIAFERGFISEEGLKDREWYRHLAVAPGKWLGYGATTLPSIAEALTIDKNVTLAELEAVRVTKLVENLSEVLAV</sequence>
<dbReference type="InterPro" id="IPR046450">
    <property type="entry name" value="PA_dom_sf"/>
</dbReference>
<keyword evidence="2" id="KW-0175">Coiled coil</keyword>
<evidence type="ECO:0000259" key="4">
    <source>
        <dbReference type="Pfam" id="PF02225"/>
    </source>
</evidence>
<dbReference type="Gene3D" id="3.50.30.30">
    <property type="match status" value="1"/>
</dbReference>
<dbReference type="Proteomes" id="UP000092993">
    <property type="component" value="Unassembled WGS sequence"/>
</dbReference>
<evidence type="ECO:0000259" key="5">
    <source>
        <dbReference type="Pfam" id="PF04253"/>
    </source>
</evidence>
<dbReference type="InterPro" id="IPR007484">
    <property type="entry name" value="Peptidase_M28"/>
</dbReference>
<dbReference type="PANTHER" id="PTHR10404:SF46">
    <property type="entry name" value="VACUOLAR PROTEIN SORTING-ASSOCIATED PROTEIN 70"/>
    <property type="match status" value="1"/>
</dbReference>
<keyword evidence="7" id="KW-0378">Hydrolase</keyword>
<evidence type="ECO:0000256" key="1">
    <source>
        <dbReference type="ARBA" id="ARBA00005634"/>
    </source>
</evidence>
<evidence type="ECO:0000259" key="6">
    <source>
        <dbReference type="Pfam" id="PF04389"/>
    </source>
</evidence>
<name>A0A1C7MII0_GRIFR</name>
<feature type="domain" description="PA" evidence="4">
    <location>
        <begin position="262"/>
        <end position="339"/>
    </location>
</feature>
<keyword evidence="8" id="KW-1185">Reference proteome</keyword>
<gene>
    <name evidence="7" type="primary">Folh1</name>
    <name evidence="7" type="ORF">A0H81_03894</name>
</gene>
<feature type="domain" description="Transferrin receptor-like dimerisation" evidence="5">
    <location>
        <begin position="685"/>
        <end position="829"/>
    </location>
</feature>
<dbReference type="GO" id="GO:0004180">
    <property type="term" value="F:carboxypeptidase activity"/>
    <property type="evidence" value="ECO:0007669"/>
    <property type="project" value="UniProtKB-KW"/>
</dbReference>
<feature type="domain" description="Peptidase M28" evidence="6">
    <location>
        <begin position="438"/>
        <end position="506"/>
    </location>
</feature>